<comment type="catalytic activity">
    <reaction evidence="1">
        <text>S-ubiquitinyl-[E2 ubiquitin-conjugating enzyme]-L-cysteine + [acceptor protein]-L-lysine = [E2 ubiquitin-conjugating enzyme]-L-cysteine + N(6)-ubiquitinyl-[acceptor protein]-L-lysine.</text>
        <dbReference type="EC" id="2.3.2.26"/>
    </reaction>
</comment>
<evidence type="ECO:0000256" key="2">
    <source>
        <dbReference type="ARBA" id="ARBA00012485"/>
    </source>
</evidence>
<dbReference type="GO" id="GO:0006511">
    <property type="term" value="P:ubiquitin-dependent protein catabolic process"/>
    <property type="evidence" value="ECO:0007669"/>
    <property type="project" value="TreeGrafter"/>
</dbReference>
<dbReference type="PROSITE" id="PS50237">
    <property type="entry name" value="HECT"/>
    <property type="match status" value="1"/>
</dbReference>
<evidence type="ECO:0000313" key="8">
    <source>
        <dbReference type="EMBL" id="CAD8341871.1"/>
    </source>
</evidence>
<gene>
    <name evidence="8" type="ORF">CAUS1442_LOCUS14006</name>
</gene>
<dbReference type="InterPro" id="IPR044611">
    <property type="entry name" value="E3A/B/C-like"/>
</dbReference>
<feature type="active site" description="Glycyl thioester intermediate" evidence="5">
    <location>
        <position position="239"/>
    </location>
</feature>
<dbReference type="GO" id="GO:0061630">
    <property type="term" value="F:ubiquitin protein ligase activity"/>
    <property type="evidence" value="ECO:0007669"/>
    <property type="project" value="UniProtKB-EC"/>
</dbReference>
<dbReference type="PANTHER" id="PTHR45700:SF2">
    <property type="entry name" value="UBIQUITIN-PROTEIN LIGASE E3C"/>
    <property type="match status" value="1"/>
</dbReference>
<dbReference type="GO" id="GO:0000209">
    <property type="term" value="P:protein polyubiquitination"/>
    <property type="evidence" value="ECO:0007669"/>
    <property type="project" value="InterPro"/>
</dbReference>
<feature type="domain" description="HECT" evidence="7">
    <location>
        <begin position="1"/>
        <end position="271"/>
    </location>
</feature>
<evidence type="ECO:0000259" key="7">
    <source>
        <dbReference type="PROSITE" id="PS50237"/>
    </source>
</evidence>
<dbReference type="EC" id="2.3.2.26" evidence="2"/>
<dbReference type="Gene3D" id="3.30.2160.10">
    <property type="entry name" value="Hect, E3 ligase catalytic domain"/>
    <property type="match status" value="1"/>
</dbReference>
<dbReference type="EMBL" id="HBEF01022637">
    <property type="protein sequence ID" value="CAD8341871.1"/>
    <property type="molecule type" value="Transcribed_RNA"/>
</dbReference>
<dbReference type="PANTHER" id="PTHR45700">
    <property type="entry name" value="UBIQUITIN-PROTEIN LIGASE E3C"/>
    <property type="match status" value="1"/>
</dbReference>
<evidence type="ECO:0000256" key="5">
    <source>
        <dbReference type="PROSITE-ProRule" id="PRU00104"/>
    </source>
</evidence>
<dbReference type="FunFam" id="3.30.2410.10:FF:000011">
    <property type="entry name" value="Putative Ubiquitin-protein ligase E3C"/>
    <property type="match status" value="1"/>
</dbReference>
<proteinExistence type="predicted"/>
<reference evidence="8" key="1">
    <citation type="submission" date="2021-01" db="EMBL/GenBank/DDBJ databases">
        <authorList>
            <person name="Corre E."/>
            <person name="Pelletier E."/>
            <person name="Niang G."/>
            <person name="Scheremetjew M."/>
            <person name="Finn R."/>
            <person name="Kale V."/>
            <person name="Holt S."/>
            <person name="Cochrane G."/>
            <person name="Meng A."/>
            <person name="Brown T."/>
            <person name="Cohen L."/>
        </authorList>
    </citation>
    <scope>NUCLEOTIDE SEQUENCE</scope>
    <source>
        <strain evidence="8">CCMP3328</strain>
    </source>
</reference>
<protein>
    <recommendedName>
        <fullName evidence="2">HECT-type E3 ubiquitin transferase</fullName>
        <ecNumber evidence="2">2.3.2.26</ecNumber>
    </recommendedName>
</protein>
<dbReference type="SUPFAM" id="SSF56204">
    <property type="entry name" value="Hect, E3 ligase catalytic domain"/>
    <property type="match status" value="1"/>
</dbReference>
<dbReference type="InterPro" id="IPR000569">
    <property type="entry name" value="HECT_dom"/>
</dbReference>
<keyword evidence="3" id="KW-0808">Transferase</keyword>
<dbReference type="SMART" id="SM00119">
    <property type="entry name" value="HECTc"/>
    <property type="match status" value="1"/>
</dbReference>
<name>A0A7R9ZRY8_9STRA</name>
<dbReference type="AlphaFoldDB" id="A0A7R9ZRY8"/>
<dbReference type="Pfam" id="PF00632">
    <property type="entry name" value="HECT"/>
    <property type="match status" value="1"/>
</dbReference>
<organism evidence="8">
    <name type="scientific">Craspedostauros australis</name>
    <dbReference type="NCBI Taxonomy" id="1486917"/>
    <lineage>
        <taxon>Eukaryota</taxon>
        <taxon>Sar</taxon>
        <taxon>Stramenopiles</taxon>
        <taxon>Ochrophyta</taxon>
        <taxon>Bacillariophyta</taxon>
        <taxon>Bacillariophyceae</taxon>
        <taxon>Bacillariophycidae</taxon>
        <taxon>Naviculales</taxon>
        <taxon>Naviculaceae</taxon>
        <taxon>Craspedostauros</taxon>
    </lineage>
</organism>
<evidence type="ECO:0000256" key="3">
    <source>
        <dbReference type="ARBA" id="ARBA00022679"/>
    </source>
</evidence>
<feature type="region of interest" description="Disordered" evidence="6">
    <location>
        <begin position="49"/>
        <end position="69"/>
    </location>
</feature>
<evidence type="ECO:0000256" key="4">
    <source>
        <dbReference type="ARBA" id="ARBA00022786"/>
    </source>
</evidence>
<accession>A0A7R9ZRY8</accession>
<evidence type="ECO:0000256" key="1">
    <source>
        <dbReference type="ARBA" id="ARBA00000885"/>
    </source>
</evidence>
<keyword evidence="4 5" id="KW-0833">Ubl conjugation pathway</keyword>
<dbReference type="Gene3D" id="3.30.2410.10">
    <property type="entry name" value="Hect, E3 ligase catalytic domain"/>
    <property type="match status" value="1"/>
</dbReference>
<evidence type="ECO:0000256" key="6">
    <source>
        <dbReference type="SAM" id="MobiDB-lite"/>
    </source>
</evidence>
<dbReference type="InterPro" id="IPR035983">
    <property type="entry name" value="Hect_E3_ubiquitin_ligase"/>
</dbReference>
<sequence>MLGKTNSVEDLKNFDPEYYENLTSLRKLSAADIESAGLTFELTIGDSGDNNMPSSGQAAGGSSGSTDPYASLTSKMQTIELVPGGRDKAVTKQNVIQYIHLVAHYRLNIQAYHQTRAFLRGFRDLIPASWVRLFSANELQKLIGGDDSIRGIDVAALKRSMQYAGGYHPSQPVVHDFWDLLQNDFTPDQQKKFLKFMTSCSRQPLLGFGSLEPAPCIQQIRLPEGADKEQSRLPTSATCFNLLKLPNYGSKNLLRKKLLAAIESGAGFELT</sequence>